<dbReference type="AlphaFoldDB" id="A1RZX4"/>
<sequence length="169" mass="19094">MCIKLQHRDKRSYTRAKDILTPTSRLSCMAQQTSVKGLVERVLSPGSEDRAFLDQFVRYLAAYKVVEQNLSLFDRLARCRSVEEFASVLYECVRVKDRVLSRLEEGVRRGEYRLAFDAKAEDVGRVFNVGSEAVERVVRLAAENPRFVGSVLASLALSYGGIVEAERRG</sequence>
<name>A1RZX4_THEPD</name>
<evidence type="ECO:0000313" key="2">
    <source>
        <dbReference type="Proteomes" id="UP000000641"/>
    </source>
</evidence>
<reference evidence="2" key="1">
    <citation type="journal article" date="2008" name="J. Bacteriol.">
        <title>Genome sequence of Thermofilum pendens reveals an exceptional loss of biosynthetic pathways without genome reduction.</title>
        <authorList>
            <person name="Anderson I."/>
            <person name="Rodriguez J."/>
            <person name="Susanti D."/>
            <person name="Porat I."/>
            <person name="Reich C."/>
            <person name="Ulrich L.E."/>
            <person name="Elkins J.G."/>
            <person name="Mavromatis K."/>
            <person name="Lykidis A."/>
            <person name="Kim E."/>
            <person name="Thompson L.S."/>
            <person name="Nolan M."/>
            <person name="Land M."/>
            <person name="Copeland A."/>
            <person name="Lapidus A."/>
            <person name="Lucas S."/>
            <person name="Detter C."/>
            <person name="Zhulin I.B."/>
            <person name="Olsen G.J."/>
            <person name="Whitman W."/>
            <person name="Mukhopadhyay B."/>
            <person name="Bristow J."/>
            <person name="Kyrpides N."/>
        </authorList>
    </citation>
    <scope>NUCLEOTIDE SEQUENCE [LARGE SCALE GENOMIC DNA]</scope>
    <source>
        <strain evidence="2">DSM 2475 / Hrk 5</strain>
    </source>
</reference>
<accession>A1RZX4</accession>
<dbReference type="EnsemblBacteria" id="ABL78754">
    <property type="protein sequence ID" value="ABL78754"/>
    <property type="gene ID" value="Tpen_1357"/>
</dbReference>
<dbReference type="KEGG" id="tpe:Tpen_1357"/>
<dbReference type="EMBL" id="CP000505">
    <property type="protein sequence ID" value="ABL78754.1"/>
    <property type="molecule type" value="Genomic_DNA"/>
</dbReference>
<keyword evidence="2" id="KW-1185">Reference proteome</keyword>
<dbReference type="STRING" id="368408.Tpen_1357"/>
<dbReference type="Proteomes" id="UP000000641">
    <property type="component" value="Chromosome"/>
</dbReference>
<protein>
    <submittedName>
        <fullName evidence="1">Uncharacterized protein</fullName>
    </submittedName>
</protein>
<dbReference type="HOGENOM" id="CLU_1575029_0_0_2"/>
<gene>
    <name evidence="1" type="ordered locus">Tpen_1357</name>
</gene>
<organism evidence="1 2">
    <name type="scientific">Thermofilum pendens (strain DSM 2475 / Hrk 5)</name>
    <dbReference type="NCBI Taxonomy" id="368408"/>
    <lineage>
        <taxon>Archaea</taxon>
        <taxon>Thermoproteota</taxon>
        <taxon>Thermoprotei</taxon>
        <taxon>Thermofilales</taxon>
        <taxon>Thermofilaceae</taxon>
        <taxon>Thermofilum</taxon>
    </lineage>
</organism>
<proteinExistence type="predicted"/>
<evidence type="ECO:0000313" key="1">
    <source>
        <dbReference type="EMBL" id="ABL78754.1"/>
    </source>
</evidence>